<feature type="non-terminal residue" evidence="1">
    <location>
        <position position="1"/>
    </location>
</feature>
<evidence type="ECO:0000313" key="1">
    <source>
        <dbReference type="EMBL" id="SVC81292.1"/>
    </source>
</evidence>
<protein>
    <recommendedName>
        <fullName evidence="2">Ornithine cyclodeaminase</fullName>
    </recommendedName>
</protein>
<dbReference type="AlphaFoldDB" id="A0A382Q9T1"/>
<dbReference type="InterPro" id="IPR023401">
    <property type="entry name" value="ODC_N"/>
</dbReference>
<evidence type="ECO:0008006" key="2">
    <source>
        <dbReference type="Google" id="ProtNLM"/>
    </source>
</evidence>
<dbReference type="InterPro" id="IPR036291">
    <property type="entry name" value="NAD(P)-bd_dom_sf"/>
</dbReference>
<dbReference type="InterPro" id="IPR003462">
    <property type="entry name" value="ODC_Mu_crystall"/>
</dbReference>
<accession>A0A382Q9T1</accession>
<organism evidence="1">
    <name type="scientific">marine metagenome</name>
    <dbReference type="NCBI Taxonomy" id="408172"/>
    <lineage>
        <taxon>unclassified sequences</taxon>
        <taxon>metagenomes</taxon>
        <taxon>ecological metagenomes</taxon>
    </lineage>
</organism>
<dbReference type="PANTHER" id="PTHR13812">
    <property type="entry name" value="KETIMINE REDUCTASE MU-CRYSTALLIN"/>
    <property type="match status" value="1"/>
</dbReference>
<dbReference type="PANTHER" id="PTHR13812:SF19">
    <property type="entry name" value="KETIMINE REDUCTASE MU-CRYSTALLIN"/>
    <property type="match status" value="1"/>
</dbReference>
<name>A0A382Q9T1_9ZZZZ</name>
<dbReference type="Gene3D" id="3.30.1780.10">
    <property type="entry name" value="ornithine cyclodeaminase, domain 1"/>
    <property type="match status" value="1"/>
</dbReference>
<dbReference type="Pfam" id="PF02423">
    <property type="entry name" value="OCD_Mu_crystall"/>
    <property type="match status" value="1"/>
</dbReference>
<gene>
    <name evidence="1" type="ORF">METZ01_LOCUS334146</name>
</gene>
<reference evidence="1" key="1">
    <citation type="submission" date="2018-05" db="EMBL/GenBank/DDBJ databases">
        <authorList>
            <person name="Lanie J.A."/>
            <person name="Ng W.-L."/>
            <person name="Kazmierczak K.M."/>
            <person name="Andrzejewski T.M."/>
            <person name="Davidsen T.M."/>
            <person name="Wayne K.J."/>
            <person name="Tettelin H."/>
            <person name="Glass J.I."/>
            <person name="Rusch D."/>
            <person name="Podicherti R."/>
            <person name="Tsui H.-C.T."/>
            <person name="Winkler M.E."/>
        </authorList>
    </citation>
    <scope>NUCLEOTIDE SEQUENCE</scope>
</reference>
<dbReference type="SUPFAM" id="SSF51735">
    <property type="entry name" value="NAD(P)-binding Rossmann-fold domains"/>
    <property type="match status" value="1"/>
</dbReference>
<proteinExistence type="predicted"/>
<dbReference type="EMBL" id="UINC01112386">
    <property type="protein sequence ID" value="SVC81292.1"/>
    <property type="molecule type" value="Genomic_DNA"/>
</dbReference>
<sequence length="136" mass="15237">KIEEKISKVDIISCATLSKTPLVIGRYLRNGQHIDLVGAYKIDMREADDETIARSSVFLDSYQLGLKESGDIVIPIQNGTLKESDIKADLFELCSKLKLGRKNYNEITVFKSVGHALEDLAAATYYYKKYIDESGI</sequence>
<dbReference type="Gene3D" id="3.40.50.720">
    <property type="entry name" value="NAD(P)-binding Rossmann-like Domain"/>
    <property type="match status" value="1"/>
</dbReference>
<dbReference type="GO" id="GO:0005737">
    <property type="term" value="C:cytoplasm"/>
    <property type="evidence" value="ECO:0007669"/>
    <property type="project" value="TreeGrafter"/>
</dbReference>